<dbReference type="InterPro" id="IPR020845">
    <property type="entry name" value="AMP-binding_CS"/>
</dbReference>
<gene>
    <name evidence="3" type="ORF">LP43_1276</name>
</gene>
<dbReference type="PROSITE" id="PS00455">
    <property type="entry name" value="AMP_BINDING"/>
    <property type="match status" value="1"/>
</dbReference>
<evidence type="ECO:0000313" key="3">
    <source>
        <dbReference type="EMBL" id="KGM06784.1"/>
    </source>
</evidence>
<evidence type="ECO:0000256" key="1">
    <source>
        <dbReference type="ARBA" id="ARBA00022598"/>
    </source>
</evidence>
<dbReference type="InterPro" id="IPR042099">
    <property type="entry name" value="ANL_N_sf"/>
</dbReference>
<name>A0A0A0BI76_9GAMM</name>
<dbReference type="SUPFAM" id="SSF56801">
    <property type="entry name" value="Acetyl-CoA synthetase-like"/>
    <property type="match status" value="1"/>
</dbReference>
<dbReference type="Gene3D" id="3.40.50.12780">
    <property type="entry name" value="N-terminal domain of ligase-like"/>
    <property type="match status" value="1"/>
</dbReference>
<reference evidence="3 4" key="1">
    <citation type="submission" date="2014-09" db="EMBL/GenBank/DDBJ databases">
        <authorList>
            <person name="Grob C."/>
            <person name="Taubert M."/>
            <person name="Howat A.M."/>
            <person name="Burns O.J."/>
            <person name="Dixon J.L."/>
            <person name="Chen Y."/>
            <person name="Murrell J.C."/>
        </authorList>
    </citation>
    <scope>NUCLEOTIDE SEQUENCE [LARGE SCALE GENOMIC DNA]</scope>
    <source>
        <strain evidence="3">L4</strain>
    </source>
</reference>
<sequence>MSILVNALRAIAALQPDSLALTDNKRSLNWADFIAEVDHLTLFLQTYKNEVVALYEDNGIDWVIADLASQQAGVILLPLPAFFATKQSQSVLAQANAVAVIHSQHDAPLFTSGLSTTTTISDRLQLSALISHSKAAMPPATSKITFTSGSTGSPKGVCLSEENQFAVAQALLEKTEYQAINHLCVLPLSTLLENVAGVYAPLFSGGSVTLLPLDTIGFNGSSQFDVAQFTRTLSRIKPESIILLPQLLMILCEAVTKGYCLPASIKFIAVGGSKVSTELLNRSRAAGLPVFEGYGLSECGSVVCLNAIDMMKAGTVGKPLSHVDVRIQNDEIIIQGNVFLGYLNHPESWQQAEYATGDLGYLDKDGFLCIRGRKKNLLISSYGRNISPEWVESELLANPSIAHCIVLGDAMPYCSALIQPREQITESSVIDQWIKQVNQTLPDYARIMAWQYFCEPLSVSRGTLTINGRPVRQAISSCYQQQINDLYKEQA</sequence>
<proteinExistence type="predicted"/>
<dbReference type="Gene3D" id="3.30.300.30">
    <property type="match status" value="1"/>
</dbReference>
<accession>A0A0A0BI76</accession>
<dbReference type="InterPro" id="IPR000873">
    <property type="entry name" value="AMP-dep_synth/lig_dom"/>
</dbReference>
<dbReference type="Pfam" id="PF23562">
    <property type="entry name" value="AMP-binding_C_3"/>
    <property type="match status" value="1"/>
</dbReference>
<dbReference type="AlphaFoldDB" id="A0A0A0BI76"/>
<dbReference type="GO" id="GO:0004467">
    <property type="term" value="F:long-chain fatty acid-CoA ligase activity"/>
    <property type="evidence" value="ECO:0007669"/>
    <property type="project" value="UniProtKB-EC"/>
</dbReference>
<dbReference type="EMBL" id="JRQD01000003">
    <property type="protein sequence ID" value="KGM06784.1"/>
    <property type="molecule type" value="Genomic_DNA"/>
</dbReference>
<dbReference type="RefSeq" id="WP_052094024.1">
    <property type="nucleotide sequence ID" value="NZ_JRQD01000003.1"/>
</dbReference>
<dbReference type="InterPro" id="IPR050237">
    <property type="entry name" value="ATP-dep_AMP-bd_enzyme"/>
</dbReference>
<dbReference type="InterPro" id="IPR045851">
    <property type="entry name" value="AMP-bd_C_sf"/>
</dbReference>
<organism evidence="3 4">
    <name type="scientific">Methylophaga thiooxydans</name>
    <dbReference type="NCBI Taxonomy" id="392484"/>
    <lineage>
        <taxon>Bacteria</taxon>
        <taxon>Pseudomonadati</taxon>
        <taxon>Pseudomonadota</taxon>
        <taxon>Gammaproteobacteria</taxon>
        <taxon>Thiotrichales</taxon>
        <taxon>Piscirickettsiaceae</taxon>
        <taxon>Methylophaga</taxon>
    </lineage>
</organism>
<dbReference type="STRING" id="392484.LP43_1276"/>
<keyword evidence="1 3" id="KW-0436">Ligase</keyword>
<protein>
    <submittedName>
        <fullName evidence="3">Long-chain-fatty-acid--CoA ligase</fullName>
        <ecNumber evidence="3">6.2.1.3</ecNumber>
    </submittedName>
</protein>
<dbReference type="Pfam" id="PF00501">
    <property type="entry name" value="AMP-binding"/>
    <property type="match status" value="1"/>
</dbReference>
<dbReference type="PANTHER" id="PTHR43767">
    <property type="entry name" value="LONG-CHAIN-FATTY-ACID--COA LIGASE"/>
    <property type="match status" value="1"/>
</dbReference>
<comment type="caution">
    <text evidence="3">The sequence shown here is derived from an EMBL/GenBank/DDBJ whole genome shotgun (WGS) entry which is preliminary data.</text>
</comment>
<feature type="domain" description="AMP-dependent synthetase/ligase" evidence="2">
    <location>
        <begin position="11"/>
        <end position="331"/>
    </location>
</feature>
<dbReference type="PANTHER" id="PTHR43767:SF8">
    <property type="entry name" value="LONG-CHAIN-FATTY-ACID--COA LIGASE"/>
    <property type="match status" value="1"/>
</dbReference>
<dbReference type="EC" id="6.2.1.3" evidence="3"/>
<dbReference type="Proteomes" id="UP000029999">
    <property type="component" value="Unassembled WGS sequence"/>
</dbReference>
<evidence type="ECO:0000259" key="2">
    <source>
        <dbReference type="Pfam" id="PF00501"/>
    </source>
</evidence>
<evidence type="ECO:0000313" key="4">
    <source>
        <dbReference type="Proteomes" id="UP000029999"/>
    </source>
</evidence>